<name>A0ABU0F293_9PSEU</name>
<protein>
    <submittedName>
        <fullName evidence="3">Enoyl-CoA hydratase/carnithine racemase</fullName>
    </submittedName>
</protein>
<dbReference type="CDD" id="cd06558">
    <property type="entry name" value="crotonase-like"/>
    <property type="match status" value="1"/>
</dbReference>
<evidence type="ECO:0000313" key="4">
    <source>
        <dbReference type="Proteomes" id="UP001229651"/>
    </source>
</evidence>
<proteinExistence type="inferred from homology"/>
<accession>A0ABU0F293</accession>
<dbReference type="Pfam" id="PF00378">
    <property type="entry name" value="ECH_1"/>
    <property type="match status" value="1"/>
</dbReference>
<dbReference type="PANTHER" id="PTHR43802:SF1">
    <property type="entry name" value="IP11341P-RELATED"/>
    <property type="match status" value="1"/>
</dbReference>
<reference evidence="3 4" key="1">
    <citation type="submission" date="2023-07" db="EMBL/GenBank/DDBJ databases">
        <title>Sequencing the genomes of 1000 actinobacteria strains.</title>
        <authorList>
            <person name="Klenk H.-P."/>
        </authorList>
    </citation>
    <scope>NUCLEOTIDE SEQUENCE [LARGE SCALE GENOMIC DNA]</scope>
    <source>
        <strain evidence="3 4">DSM 45805</strain>
    </source>
</reference>
<gene>
    <name evidence="3" type="ORF">FB470_005512</name>
</gene>
<sequence>MTAGAATTPRRLVELTAEGTIAMVRLNRPERLNALSDDMLRDLETVLDMIDARPGFRAIVVTGYGRAFCAGADLRQLLDRLDTAQEEILGFVRRAGQLFSRLERAPLPVVAAVNGPAVAGGFELVLAADVVVAAEGALLGDGHLRYGMLPGGGGAVRLERKIPANIARRLLFTGDLEPAERFQDWGLVAEVVPAGRLLDSAMALAHRLTAGSALGLAELKRVANAARDLPSAEALRLEFDAFAGYLGSADLRAGLTAFQQRRNQRSEGR</sequence>
<dbReference type="InterPro" id="IPR001753">
    <property type="entry name" value="Enoyl-CoA_hydra/iso"/>
</dbReference>
<dbReference type="Gene3D" id="3.90.226.10">
    <property type="entry name" value="2-enoyl-CoA Hydratase, Chain A, domain 1"/>
    <property type="match status" value="1"/>
</dbReference>
<evidence type="ECO:0000256" key="2">
    <source>
        <dbReference type="RuleBase" id="RU003707"/>
    </source>
</evidence>
<dbReference type="InterPro" id="IPR018376">
    <property type="entry name" value="Enoyl-CoA_hyd/isom_CS"/>
</dbReference>
<dbReference type="SUPFAM" id="SSF52096">
    <property type="entry name" value="ClpP/crotonase"/>
    <property type="match status" value="1"/>
</dbReference>
<comment type="caution">
    <text evidence="3">The sequence shown here is derived from an EMBL/GenBank/DDBJ whole genome shotgun (WGS) entry which is preliminary data.</text>
</comment>
<dbReference type="InterPro" id="IPR029045">
    <property type="entry name" value="ClpP/crotonase-like_dom_sf"/>
</dbReference>
<keyword evidence="4" id="KW-1185">Reference proteome</keyword>
<dbReference type="PROSITE" id="PS00166">
    <property type="entry name" value="ENOYL_COA_HYDRATASE"/>
    <property type="match status" value="1"/>
</dbReference>
<organism evidence="3 4">
    <name type="scientific">Amycolatopsis thermophila</name>
    <dbReference type="NCBI Taxonomy" id="206084"/>
    <lineage>
        <taxon>Bacteria</taxon>
        <taxon>Bacillati</taxon>
        <taxon>Actinomycetota</taxon>
        <taxon>Actinomycetes</taxon>
        <taxon>Pseudonocardiales</taxon>
        <taxon>Pseudonocardiaceae</taxon>
        <taxon>Amycolatopsis</taxon>
    </lineage>
</organism>
<dbReference type="PANTHER" id="PTHR43802">
    <property type="entry name" value="ENOYL-COA HYDRATASE"/>
    <property type="match status" value="1"/>
</dbReference>
<dbReference type="Proteomes" id="UP001229651">
    <property type="component" value="Unassembled WGS sequence"/>
</dbReference>
<dbReference type="EMBL" id="JAUSUT010000001">
    <property type="protein sequence ID" value="MDQ0381518.1"/>
    <property type="molecule type" value="Genomic_DNA"/>
</dbReference>
<dbReference type="RefSeq" id="WP_306996226.1">
    <property type="nucleotide sequence ID" value="NZ_JAUSUT010000001.1"/>
</dbReference>
<evidence type="ECO:0000256" key="1">
    <source>
        <dbReference type="ARBA" id="ARBA00005254"/>
    </source>
</evidence>
<evidence type="ECO:0000313" key="3">
    <source>
        <dbReference type="EMBL" id="MDQ0381518.1"/>
    </source>
</evidence>
<comment type="similarity">
    <text evidence="1 2">Belongs to the enoyl-CoA hydratase/isomerase family.</text>
</comment>